<reference evidence="1" key="1">
    <citation type="submission" date="2012-04" db="EMBL/GenBank/DDBJ databases">
        <title>The Genome Sequence of Loa loa.</title>
        <authorList>
            <consortium name="The Broad Institute Genome Sequencing Platform"/>
            <consortium name="Broad Institute Genome Sequencing Center for Infectious Disease"/>
            <person name="Nutman T.B."/>
            <person name="Fink D.L."/>
            <person name="Russ C."/>
            <person name="Young S."/>
            <person name="Zeng Q."/>
            <person name="Gargeya S."/>
            <person name="Alvarado L."/>
            <person name="Berlin A."/>
            <person name="Chapman S.B."/>
            <person name="Chen Z."/>
            <person name="Freedman E."/>
            <person name="Gellesch M."/>
            <person name="Goldberg J."/>
            <person name="Griggs A."/>
            <person name="Gujja S."/>
            <person name="Heilman E.R."/>
            <person name="Heiman D."/>
            <person name="Howarth C."/>
            <person name="Mehta T."/>
            <person name="Neiman D."/>
            <person name="Pearson M."/>
            <person name="Roberts A."/>
            <person name="Saif S."/>
            <person name="Shea T."/>
            <person name="Shenoy N."/>
            <person name="Sisk P."/>
            <person name="Stolte C."/>
            <person name="Sykes S."/>
            <person name="White J."/>
            <person name="Yandava C."/>
            <person name="Haas B."/>
            <person name="Henn M.R."/>
            <person name="Nusbaum C."/>
            <person name="Birren B."/>
        </authorList>
    </citation>
    <scope>NUCLEOTIDE SEQUENCE [LARGE SCALE GENOMIC DNA]</scope>
</reference>
<gene>
    <name evidence="1" type="ORF">LOAG_08655</name>
</gene>
<dbReference type="EMBL" id="JH712106">
    <property type="protein sequence ID" value="EFO19838.1"/>
    <property type="molecule type" value="Genomic_DNA"/>
</dbReference>
<protein>
    <submittedName>
        <fullName evidence="1">Uncharacterized protein</fullName>
    </submittedName>
</protein>
<name>A0A1S0TTU4_LOALO</name>
<dbReference type="AlphaFoldDB" id="A0A1S0TTU4"/>
<dbReference type="RefSeq" id="XP_003144233.1">
    <property type="nucleotide sequence ID" value="XM_003144185.1"/>
</dbReference>
<organism evidence="1">
    <name type="scientific">Loa loa</name>
    <name type="common">Eye worm</name>
    <name type="synonym">Filaria loa</name>
    <dbReference type="NCBI Taxonomy" id="7209"/>
    <lineage>
        <taxon>Eukaryota</taxon>
        <taxon>Metazoa</taxon>
        <taxon>Ecdysozoa</taxon>
        <taxon>Nematoda</taxon>
        <taxon>Chromadorea</taxon>
        <taxon>Rhabditida</taxon>
        <taxon>Spirurina</taxon>
        <taxon>Spiruromorpha</taxon>
        <taxon>Filarioidea</taxon>
        <taxon>Onchocercidae</taxon>
        <taxon>Loa</taxon>
    </lineage>
</organism>
<dbReference type="CTD" id="9946082"/>
<dbReference type="InParanoid" id="A0A1S0TTU4"/>
<evidence type="ECO:0000313" key="1">
    <source>
        <dbReference type="EMBL" id="EFO19838.1"/>
    </source>
</evidence>
<proteinExistence type="predicted"/>
<dbReference type="GeneID" id="9946082"/>
<accession>A0A1S0TTU4</accession>
<dbReference type="KEGG" id="loa:LOAG_08655"/>
<sequence>MTERKWVNRLSKSLKGKPDSPLIYGSTSAYFVPPFNISFTLWYGTAMNGNGGSRYSYHCVDYRGIMREIWEQRGNRSEIANSTNEFIRDFSGIENKFYPLINSHMSPPSIRIE</sequence>